<accession>A0A9J6C3J2</accession>
<dbReference type="Pfam" id="PF16201">
    <property type="entry name" value="NopRA1"/>
    <property type="match status" value="1"/>
</dbReference>
<evidence type="ECO:0000313" key="3">
    <source>
        <dbReference type="Proteomes" id="UP001107558"/>
    </source>
</evidence>
<organism evidence="2 3">
    <name type="scientific">Polypedilum vanderplanki</name>
    <name type="common">Sleeping chironomid midge</name>
    <dbReference type="NCBI Taxonomy" id="319348"/>
    <lineage>
        <taxon>Eukaryota</taxon>
        <taxon>Metazoa</taxon>
        <taxon>Ecdysozoa</taxon>
        <taxon>Arthropoda</taxon>
        <taxon>Hexapoda</taxon>
        <taxon>Insecta</taxon>
        <taxon>Pterygota</taxon>
        <taxon>Neoptera</taxon>
        <taxon>Endopterygota</taxon>
        <taxon>Diptera</taxon>
        <taxon>Nematocera</taxon>
        <taxon>Chironomoidea</taxon>
        <taxon>Chironomidae</taxon>
        <taxon>Chironominae</taxon>
        <taxon>Polypedilum</taxon>
        <taxon>Polypedilum</taxon>
    </lineage>
</organism>
<dbReference type="InterPro" id="IPR039844">
    <property type="entry name" value="URB1"/>
</dbReference>
<dbReference type="PANTHER" id="PTHR13500">
    <property type="entry name" value="NUCLEOLAR PRERIBOSOMAL-ASSOCIATED PROTEIN 1"/>
    <property type="match status" value="1"/>
</dbReference>
<dbReference type="Proteomes" id="UP001107558">
    <property type="component" value="Chromosome 2"/>
</dbReference>
<protein>
    <recommendedName>
        <fullName evidence="1">URB1 C-terminal domain-containing protein</fullName>
    </recommendedName>
</protein>
<dbReference type="GO" id="GO:0000466">
    <property type="term" value="P:maturation of 5.8S rRNA from tricistronic rRNA transcript (SSU-rRNA, 5.8S rRNA, LSU-rRNA)"/>
    <property type="evidence" value="ECO:0007669"/>
    <property type="project" value="TreeGrafter"/>
</dbReference>
<evidence type="ECO:0000313" key="2">
    <source>
        <dbReference type="EMBL" id="KAG5676432.1"/>
    </source>
</evidence>
<evidence type="ECO:0000259" key="1">
    <source>
        <dbReference type="Pfam" id="PF16201"/>
    </source>
</evidence>
<dbReference type="GO" id="GO:0000463">
    <property type="term" value="P:maturation of LSU-rRNA from tricistronic rRNA transcript (SSU-rRNA, 5.8S rRNA, LSU-rRNA)"/>
    <property type="evidence" value="ECO:0007669"/>
    <property type="project" value="TreeGrafter"/>
</dbReference>
<dbReference type="OrthoDB" id="72892at2759"/>
<dbReference type="InterPro" id="IPR032436">
    <property type="entry name" value="URB1_C"/>
</dbReference>
<dbReference type="AlphaFoldDB" id="A0A9J6C3J2"/>
<keyword evidence="3" id="KW-1185">Reference proteome</keyword>
<dbReference type="GO" id="GO:0005730">
    <property type="term" value="C:nucleolus"/>
    <property type="evidence" value="ECO:0007669"/>
    <property type="project" value="TreeGrafter"/>
</dbReference>
<feature type="domain" description="URB1 C-terminal" evidence="1">
    <location>
        <begin position="32"/>
        <end position="164"/>
    </location>
</feature>
<dbReference type="PANTHER" id="PTHR13500:SF0">
    <property type="entry name" value="NUCLEOLAR PRE-RIBOSOMAL-ASSOCIATED PROTEIN 1"/>
    <property type="match status" value="1"/>
</dbReference>
<reference evidence="2" key="1">
    <citation type="submission" date="2021-03" db="EMBL/GenBank/DDBJ databases">
        <title>Chromosome level genome of the anhydrobiotic midge Polypedilum vanderplanki.</title>
        <authorList>
            <person name="Yoshida Y."/>
            <person name="Kikawada T."/>
            <person name="Gusev O."/>
        </authorList>
    </citation>
    <scope>NUCLEOTIDE SEQUENCE</scope>
    <source>
        <strain evidence="2">NIAS01</strain>
        <tissue evidence="2">Whole body or cell culture</tissue>
    </source>
</reference>
<gene>
    <name evidence="2" type="ORF">PVAND_006270</name>
</gene>
<sequence>MRLMTARILMKCRESIEGNKKKKELWIEFYEGIQKVSSQLLSEFFYVISNKLHCVHSILANYVIVREIFDFATIPEFMILMCSYEMNRKEHRLFLLNTINDGIRDELDFKLLNNTPIIKMLLSCFGTTISSRKIDLLILKIIDNLIVKANASEFLTDRYDLLLWMYQVCINIEAFEYDSIDMIISIIDHLKEIFSNDTEKSKLIMTALVSLLEKFTINKIVTKKRF</sequence>
<proteinExistence type="predicted"/>
<name>A0A9J6C3J2_POLVA</name>
<dbReference type="EMBL" id="JADBJN010000002">
    <property type="protein sequence ID" value="KAG5676432.1"/>
    <property type="molecule type" value="Genomic_DNA"/>
</dbReference>
<comment type="caution">
    <text evidence="2">The sequence shown here is derived from an EMBL/GenBank/DDBJ whole genome shotgun (WGS) entry which is preliminary data.</text>
</comment>